<feature type="transmembrane region" description="Helical" evidence="6">
    <location>
        <begin position="12"/>
        <end position="39"/>
    </location>
</feature>
<sequence>MDVFFPIARMPISIFAILGMGGLVGLLSGLFGVGGGFLLTPLLMWMGIPPAVAVASDTNQIVAASVSGTIAHSRNKNVDFKLGFIILVGSLVGGSFGTALVKVLRSLGNFDFVLKSTYVVMLLFVGGFMFIESVNTLRKKGQNDSEVPKESKAMSFMNKLPIKIHFEVSGIDCSVISLFLLGLLIGILAALMGVGGGFIMLPVMIYLLGIPTIKAVGTSVFVIIFTAINVTLAQSTLNHTVDVILAIVLLIGSSIGAQFGAKIGKRLPAEQLRVIFSIIVLAVMLKMFFDLVLPPSSLISLGGGH</sequence>
<feature type="transmembrane region" description="Helical" evidence="6">
    <location>
        <begin position="215"/>
        <end position="237"/>
    </location>
</feature>
<keyword evidence="4 6" id="KW-1133">Transmembrane helix</keyword>
<dbReference type="PANTHER" id="PTHR43701:SF12">
    <property type="entry name" value="MEMBRANE TRANSPORTER PROTEIN YTNM-RELATED"/>
    <property type="match status" value="1"/>
</dbReference>
<accession>J7IUV4</accession>
<dbReference type="HOGENOM" id="CLU_045498_0_0_9"/>
<dbReference type="Pfam" id="PF01925">
    <property type="entry name" value="TauE"/>
    <property type="match status" value="1"/>
</dbReference>
<dbReference type="GO" id="GO:0005886">
    <property type="term" value="C:plasma membrane"/>
    <property type="evidence" value="ECO:0007669"/>
    <property type="project" value="UniProtKB-SubCell"/>
</dbReference>
<keyword evidence="6" id="KW-1003">Cell membrane</keyword>
<evidence type="ECO:0000256" key="4">
    <source>
        <dbReference type="ARBA" id="ARBA00022989"/>
    </source>
</evidence>
<evidence type="ECO:0000256" key="6">
    <source>
        <dbReference type="RuleBase" id="RU363041"/>
    </source>
</evidence>
<feature type="transmembrane region" description="Helical" evidence="6">
    <location>
        <begin position="175"/>
        <end position="208"/>
    </location>
</feature>
<feature type="transmembrane region" description="Helical" evidence="6">
    <location>
        <begin position="272"/>
        <end position="289"/>
    </location>
</feature>
<evidence type="ECO:0000256" key="1">
    <source>
        <dbReference type="ARBA" id="ARBA00004141"/>
    </source>
</evidence>
<feature type="transmembrane region" description="Helical" evidence="6">
    <location>
        <begin position="82"/>
        <end position="100"/>
    </location>
</feature>
<evidence type="ECO:0000256" key="5">
    <source>
        <dbReference type="ARBA" id="ARBA00023136"/>
    </source>
</evidence>
<dbReference type="EMBL" id="CP003629">
    <property type="protein sequence ID" value="AFQ45632.1"/>
    <property type="molecule type" value="Genomic_DNA"/>
</dbReference>
<dbReference type="eggNOG" id="COG0730">
    <property type="taxonomic scope" value="Bacteria"/>
</dbReference>
<dbReference type="InterPro" id="IPR051598">
    <property type="entry name" value="TSUP/Inactive_protease-like"/>
</dbReference>
<dbReference type="RefSeq" id="WP_014904541.1">
    <property type="nucleotide sequence ID" value="NC_018515.1"/>
</dbReference>
<organism evidence="7 8">
    <name type="scientific">Desulfosporosinus meridiei (strain ATCC BAA-275 / DSM 13257 / KCTC 12902 / NCIMB 13706 / S10)</name>
    <dbReference type="NCBI Taxonomy" id="768704"/>
    <lineage>
        <taxon>Bacteria</taxon>
        <taxon>Bacillati</taxon>
        <taxon>Bacillota</taxon>
        <taxon>Clostridia</taxon>
        <taxon>Eubacteriales</taxon>
        <taxon>Desulfitobacteriaceae</taxon>
        <taxon>Desulfosporosinus</taxon>
    </lineage>
</organism>
<dbReference type="KEGG" id="dmi:Desmer_3796"/>
<proteinExistence type="inferred from homology"/>
<evidence type="ECO:0000313" key="8">
    <source>
        <dbReference type="Proteomes" id="UP000005262"/>
    </source>
</evidence>
<comment type="subcellular location">
    <subcellularLocation>
        <location evidence="6">Cell membrane</location>
        <topology evidence="6">Multi-pass membrane protein</topology>
    </subcellularLocation>
    <subcellularLocation>
        <location evidence="1">Membrane</location>
        <topology evidence="1">Multi-pass membrane protein</topology>
    </subcellularLocation>
</comment>
<keyword evidence="8" id="KW-1185">Reference proteome</keyword>
<evidence type="ECO:0000256" key="3">
    <source>
        <dbReference type="ARBA" id="ARBA00022692"/>
    </source>
</evidence>
<feature type="transmembrane region" description="Helical" evidence="6">
    <location>
        <begin position="112"/>
        <end position="131"/>
    </location>
</feature>
<dbReference type="AlphaFoldDB" id="J7IUV4"/>
<comment type="similarity">
    <text evidence="2 6">Belongs to the 4-toluene sulfonate uptake permease (TSUP) (TC 2.A.102) family.</text>
</comment>
<gene>
    <name evidence="7" type="ordered locus">Desmer_3796</name>
</gene>
<dbReference type="PANTHER" id="PTHR43701">
    <property type="entry name" value="MEMBRANE TRANSPORTER PROTEIN MJ0441-RELATED"/>
    <property type="match status" value="1"/>
</dbReference>
<reference evidence="8" key="2">
    <citation type="submission" date="2012-08" db="EMBL/GenBank/DDBJ databases">
        <title>Finished genome of Desulfosporosinus meridiei DSM 13257.</title>
        <authorList>
            <person name="Huntemann M."/>
            <person name="Wei C.-L."/>
            <person name="Han J."/>
            <person name="Detter J.C."/>
            <person name="Han C."/>
            <person name="Davenport K."/>
            <person name="Daligault H."/>
            <person name="Erkkila T."/>
            <person name="Gu W."/>
            <person name="Munk A.C.C."/>
            <person name="Teshima H."/>
            <person name="Xu Y."/>
            <person name="Chain P."/>
            <person name="Tapia R."/>
            <person name="Chen A."/>
            <person name="Krypides N."/>
            <person name="Mavromatis K."/>
            <person name="Markowitz V."/>
            <person name="Szeto E."/>
            <person name="Ivanova N."/>
            <person name="Mikhailova N."/>
            <person name="Ovchinnikova G."/>
            <person name="Pagani I."/>
            <person name="Pati A."/>
            <person name="Goodwin L."/>
            <person name="Peters L."/>
            <person name="Pitluck S."/>
            <person name="Woyke T."/>
            <person name="Pester M."/>
            <person name="Spring S."/>
            <person name="Ollivier B."/>
            <person name="Rattei T."/>
            <person name="Klenk H.-P."/>
            <person name="Wagner M."/>
            <person name="Loy A."/>
        </authorList>
    </citation>
    <scope>NUCLEOTIDE SEQUENCE [LARGE SCALE GENOMIC DNA]</scope>
    <source>
        <strain evidence="8">ATCC BAA-275 / DSM 13257 / NCIMB 13706 / S10</strain>
    </source>
</reference>
<protein>
    <recommendedName>
        <fullName evidence="6">Probable membrane transporter protein</fullName>
    </recommendedName>
</protein>
<evidence type="ECO:0000256" key="2">
    <source>
        <dbReference type="ARBA" id="ARBA00009142"/>
    </source>
</evidence>
<keyword evidence="5 6" id="KW-0472">Membrane</keyword>
<keyword evidence="3 6" id="KW-0812">Transmembrane</keyword>
<feature type="transmembrane region" description="Helical" evidence="6">
    <location>
        <begin position="243"/>
        <end position="260"/>
    </location>
</feature>
<name>J7IUV4_DESMD</name>
<evidence type="ECO:0000313" key="7">
    <source>
        <dbReference type="EMBL" id="AFQ45632.1"/>
    </source>
</evidence>
<dbReference type="InterPro" id="IPR002781">
    <property type="entry name" value="TM_pro_TauE-like"/>
</dbReference>
<reference evidence="7 8" key="1">
    <citation type="journal article" date="2012" name="J. Bacteriol.">
        <title>Complete genome sequences of Desulfosporosinus orientis DSM765T, Desulfosporosinus youngiae DSM17734T, Desulfosporosinus meridiei DSM13257T, and Desulfosporosinus acidiphilus DSM22704T.</title>
        <authorList>
            <person name="Pester M."/>
            <person name="Brambilla E."/>
            <person name="Alazard D."/>
            <person name="Rattei T."/>
            <person name="Weinmaier T."/>
            <person name="Han J."/>
            <person name="Lucas S."/>
            <person name="Lapidus A."/>
            <person name="Cheng J.F."/>
            <person name="Goodwin L."/>
            <person name="Pitluck S."/>
            <person name="Peters L."/>
            <person name="Ovchinnikova G."/>
            <person name="Teshima H."/>
            <person name="Detter J.C."/>
            <person name="Han C.S."/>
            <person name="Tapia R."/>
            <person name="Land M.L."/>
            <person name="Hauser L."/>
            <person name="Kyrpides N.C."/>
            <person name="Ivanova N.N."/>
            <person name="Pagani I."/>
            <person name="Huntmann M."/>
            <person name="Wei C.L."/>
            <person name="Davenport K.W."/>
            <person name="Daligault H."/>
            <person name="Chain P.S."/>
            <person name="Chen A."/>
            <person name="Mavromatis K."/>
            <person name="Markowitz V."/>
            <person name="Szeto E."/>
            <person name="Mikhailova N."/>
            <person name="Pati A."/>
            <person name="Wagner M."/>
            <person name="Woyke T."/>
            <person name="Ollivier B."/>
            <person name="Klenk H.P."/>
            <person name="Spring S."/>
            <person name="Loy A."/>
        </authorList>
    </citation>
    <scope>NUCLEOTIDE SEQUENCE [LARGE SCALE GENOMIC DNA]</scope>
    <source>
        <strain evidence="8">ATCC BAA-275 / DSM 13257 / NCIMB 13706 / S10</strain>
    </source>
</reference>
<dbReference type="STRING" id="768704.Desmer_3796"/>
<dbReference type="Proteomes" id="UP000005262">
    <property type="component" value="Chromosome"/>
</dbReference>
<dbReference type="OrthoDB" id="9780109at2"/>